<dbReference type="PROSITE" id="PS00036">
    <property type="entry name" value="BZIP_BASIC"/>
    <property type="match status" value="1"/>
</dbReference>
<feature type="compositionally biased region" description="Polar residues" evidence="2">
    <location>
        <begin position="136"/>
        <end position="145"/>
    </location>
</feature>
<sequence>MGGGEINVAFEGSSAVLGDGFDYGAYPFDQFAPSGFTAVNDSSSSISTSTRTVSPKDLFNDPTSLPPSTAFTNLTTPGSTYLDTPDDNYEPSPLFDTGNNTESNDAWFSLFPDDDDAAPASLERTTSSTSYMSTSLMEGTPSQSPLVVHPGSPRKRPSSGCSPSASGVLGMHASVAGVASRKRDKPLPPIVVDPSDEKALKRARNTAAARKSRDKKVRKMEEYEAMIAELTAEKDRWKALALARDPSVSFE</sequence>
<feature type="compositionally biased region" description="Low complexity" evidence="2">
    <location>
        <begin position="125"/>
        <end position="135"/>
    </location>
</feature>
<dbReference type="InterPro" id="IPR004827">
    <property type="entry name" value="bZIP"/>
</dbReference>
<dbReference type="InterPro" id="IPR046347">
    <property type="entry name" value="bZIP_sf"/>
</dbReference>
<name>A0A4U0XDZ8_9PEZI</name>
<dbReference type="STRING" id="331657.A0A4U0XDZ8"/>
<evidence type="ECO:0000313" key="4">
    <source>
        <dbReference type="EMBL" id="TKA73758.1"/>
    </source>
</evidence>
<dbReference type="CDD" id="cd12193">
    <property type="entry name" value="bZIP_GCN4"/>
    <property type="match status" value="1"/>
</dbReference>
<dbReference type="EMBL" id="NAJN01000409">
    <property type="protein sequence ID" value="TKA73758.1"/>
    <property type="molecule type" value="Genomic_DNA"/>
</dbReference>
<dbReference type="Gene3D" id="3.30.160.60">
    <property type="entry name" value="Classic Zinc Finger"/>
    <property type="match status" value="1"/>
</dbReference>
<organism evidence="4 5">
    <name type="scientific">Cryomyces minteri</name>
    <dbReference type="NCBI Taxonomy" id="331657"/>
    <lineage>
        <taxon>Eukaryota</taxon>
        <taxon>Fungi</taxon>
        <taxon>Dikarya</taxon>
        <taxon>Ascomycota</taxon>
        <taxon>Pezizomycotina</taxon>
        <taxon>Dothideomycetes</taxon>
        <taxon>Dothideomycetes incertae sedis</taxon>
        <taxon>Cryomyces</taxon>
    </lineage>
</organism>
<feature type="coiled-coil region" evidence="1">
    <location>
        <begin position="213"/>
        <end position="240"/>
    </location>
</feature>
<protein>
    <recommendedName>
        <fullName evidence="3">BZIP domain-containing protein</fullName>
    </recommendedName>
</protein>
<proteinExistence type="predicted"/>
<dbReference type="OrthoDB" id="5419235at2759"/>
<reference evidence="4 5" key="1">
    <citation type="submission" date="2017-03" db="EMBL/GenBank/DDBJ databases">
        <title>Genomes of endolithic fungi from Antarctica.</title>
        <authorList>
            <person name="Coleine C."/>
            <person name="Masonjones S."/>
            <person name="Stajich J.E."/>
        </authorList>
    </citation>
    <scope>NUCLEOTIDE SEQUENCE [LARGE SCALE GENOMIC DNA]</scope>
    <source>
        <strain evidence="4 5">CCFEE 5187</strain>
    </source>
</reference>
<feature type="compositionally biased region" description="Polar residues" evidence="2">
    <location>
        <begin position="97"/>
        <end position="106"/>
    </location>
</feature>
<dbReference type="SUPFAM" id="SSF57959">
    <property type="entry name" value="Leucine zipper domain"/>
    <property type="match status" value="1"/>
</dbReference>
<gene>
    <name evidence="4" type="ORF">B0A49_05096</name>
</gene>
<accession>A0A4U0XDZ8</accession>
<dbReference type="GO" id="GO:0003700">
    <property type="term" value="F:DNA-binding transcription factor activity"/>
    <property type="evidence" value="ECO:0007669"/>
    <property type="project" value="InterPro"/>
</dbReference>
<evidence type="ECO:0000259" key="3">
    <source>
        <dbReference type="PROSITE" id="PS00036"/>
    </source>
</evidence>
<dbReference type="Proteomes" id="UP000308768">
    <property type="component" value="Unassembled WGS sequence"/>
</dbReference>
<dbReference type="AlphaFoldDB" id="A0A4U0XDZ8"/>
<feature type="compositionally biased region" description="Polar residues" evidence="2">
    <location>
        <begin position="61"/>
        <end position="82"/>
    </location>
</feature>
<feature type="compositionally biased region" description="Low complexity" evidence="2">
    <location>
        <begin position="42"/>
        <end position="53"/>
    </location>
</feature>
<evidence type="ECO:0000256" key="2">
    <source>
        <dbReference type="SAM" id="MobiDB-lite"/>
    </source>
</evidence>
<keyword evidence="5" id="KW-1185">Reference proteome</keyword>
<feature type="domain" description="BZIP" evidence="3">
    <location>
        <begin position="201"/>
        <end position="215"/>
    </location>
</feature>
<comment type="caution">
    <text evidence="4">The sequence shown here is derived from an EMBL/GenBank/DDBJ whole genome shotgun (WGS) entry which is preliminary data.</text>
</comment>
<dbReference type="Pfam" id="PF07716">
    <property type="entry name" value="bZIP_2"/>
    <property type="match status" value="1"/>
</dbReference>
<feature type="region of interest" description="Disordered" evidence="2">
    <location>
        <begin position="39"/>
        <end position="168"/>
    </location>
</feature>
<evidence type="ECO:0000256" key="1">
    <source>
        <dbReference type="SAM" id="Coils"/>
    </source>
</evidence>
<keyword evidence="1" id="KW-0175">Coiled coil</keyword>
<evidence type="ECO:0000313" key="5">
    <source>
        <dbReference type="Proteomes" id="UP000308768"/>
    </source>
</evidence>